<reference evidence="2" key="1">
    <citation type="submission" date="2021-01" db="EMBL/GenBank/DDBJ databases">
        <authorList>
            <person name="Corre E."/>
            <person name="Pelletier E."/>
            <person name="Niang G."/>
            <person name="Scheremetjew M."/>
            <person name="Finn R."/>
            <person name="Kale V."/>
            <person name="Holt S."/>
            <person name="Cochrane G."/>
            <person name="Meng A."/>
            <person name="Brown T."/>
            <person name="Cohen L."/>
        </authorList>
    </citation>
    <scope>NUCLEOTIDE SEQUENCE</scope>
    <source>
        <strain evidence="2">CCMP125</strain>
    </source>
</reference>
<feature type="compositionally biased region" description="Polar residues" evidence="1">
    <location>
        <begin position="114"/>
        <end position="124"/>
    </location>
</feature>
<evidence type="ECO:0000313" key="2">
    <source>
        <dbReference type="EMBL" id="CAD9956943.1"/>
    </source>
</evidence>
<proteinExistence type="predicted"/>
<feature type="compositionally biased region" description="Basic and acidic residues" evidence="1">
    <location>
        <begin position="74"/>
        <end position="92"/>
    </location>
</feature>
<evidence type="ECO:0000256" key="1">
    <source>
        <dbReference type="SAM" id="MobiDB-lite"/>
    </source>
</evidence>
<dbReference type="AlphaFoldDB" id="A0A7S2Y782"/>
<dbReference type="EMBL" id="HBHT01012007">
    <property type="protein sequence ID" value="CAD9956943.1"/>
    <property type="molecule type" value="Transcribed_RNA"/>
</dbReference>
<protein>
    <submittedName>
        <fullName evidence="2">Uncharacterized protein</fullName>
    </submittedName>
</protein>
<feature type="compositionally biased region" description="Polar residues" evidence="1">
    <location>
        <begin position="37"/>
        <end position="47"/>
    </location>
</feature>
<gene>
    <name evidence="2" type="ORF">APAL1065_LOCUS8054</name>
</gene>
<accession>A0A7S2Y782</accession>
<organism evidence="2">
    <name type="scientific">Entomoneis paludosa</name>
    <dbReference type="NCBI Taxonomy" id="265537"/>
    <lineage>
        <taxon>Eukaryota</taxon>
        <taxon>Sar</taxon>
        <taxon>Stramenopiles</taxon>
        <taxon>Ochrophyta</taxon>
        <taxon>Bacillariophyta</taxon>
        <taxon>Bacillariophyceae</taxon>
        <taxon>Bacillariophycidae</taxon>
        <taxon>Entomoneidaceae</taxon>
        <taxon>Entomoneis</taxon>
    </lineage>
</organism>
<feature type="region of interest" description="Disordered" evidence="1">
    <location>
        <begin position="1"/>
        <end position="124"/>
    </location>
</feature>
<sequence>MGNCCPSPSEEQQELTSGGRSGAAFQGEGHRLGTAGETYQNQTTPAQGQVMKDRNTEDDTTTPAAPVVDPNVTEDERAKIRADRAAAAEARLKKQGGAPPKKKKVSSDAPLRGPNSQPTMRWNA</sequence>
<name>A0A7S2Y782_9STRA</name>